<dbReference type="Proteomes" id="UP000249056">
    <property type="component" value="Unassembled WGS sequence"/>
</dbReference>
<reference evidence="2 3" key="1">
    <citation type="submission" date="2018-06" db="EMBL/GenBank/DDBJ databases">
        <title>Genome Sequence of the Brown Rot Fungal Pathogen Monilinia fructigena.</title>
        <authorList>
            <person name="Landi L."/>
            <person name="De Miccolis Angelini R.M."/>
            <person name="Pollastro S."/>
            <person name="Abate D."/>
            <person name="Faretra F."/>
            <person name="Romanazzi G."/>
        </authorList>
    </citation>
    <scope>NUCLEOTIDE SEQUENCE [LARGE SCALE GENOMIC DNA]</scope>
    <source>
        <strain evidence="2 3">Mfrg269</strain>
    </source>
</reference>
<evidence type="ECO:0000313" key="3">
    <source>
        <dbReference type="Proteomes" id="UP000249056"/>
    </source>
</evidence>
<feature type="region of interest" description="Disordered" evidence="1">
    <location>
        <begin position="63"/>
        <end position="115"/>
    </location>
</feature>
<gene>
    <name evidence="2" type="ORF">DID88_006974</name>
</gene>
<dbReference type="EMBL" id="QKRW01000056">
    <property type="protein sequence ID" value="RAL59260.1"/>
    <property type="molecule type" value="Genomic_DNA"/>
</dbReference>
<evidence type="ECO:0000313" key="2">
    <source>
        <dbReference type="EMBL" id="RAL59260.1"/>
    </source>
</evidence>
<evidence type="ECO:0000256" key="1">
    <source>
        <dbReference type="SAM" id="MobiDB-lite"/>
    </source>
</evidence>
<accession>A0A395IGA6</accession>
<proteinExistence type="predicted"/>
<comment type="caution">
    <text evidence="2">The sequence shown here is derived from an EMBL/GenBank/DDBJ whole genome shotgun (WGS) entry which is preliminary data.</text>
</comment>
<dbReference type="AlphaFoldDB" id="A0A395IGA6"/>
<organism evidence="2 3">
    <name type="scientific">Monilinia fructigena</name>
    <dbReference type="NCBI Taxonomy" id="38457"/>
    <lineage>
        <taxon>Eukaryota</taxon>
        <taxon>Fungi</taxon>
        <taxon>Dikarya</taxon>
        <taxon>Ascomycota</taxon>
        <taxon>Pezizomycotina</taxon>
        <taxon>Leotiomycetes</taxon>
        <taxon>Helotiales</taxon>
        <taxon>Sclerotiniaceae</taxon>
        <taxon>Monilinia</taxon>
    </lineage>
</organism>
<protein>
    <submittedName>
        <fullName evidence="2">Uncharacterized protein</fullName>
    </submittedName>
</protein>
<keyword evidence="3" id="KW-1185">Reference proteome</keyword>
<sequence length="160" mass="18526">MGGPLTPLFDRWYNLMDGYRAYLAQTSPADYHKFNDIRNSIAASTLQDLLGRLHLREIDVEMDSDLDHSDPVSSSEDVESPDLGDDEIDNERWAIANSESENQDEPEQEQQFGNISYARRHFNRVPDSPLEEEELDDLLMWIGEEWNESLGEPFFDEQMP</sequence>
<name>A0A395IGA6_9HELO</name>
<feature type="compositionally biased region" description="Acidic residues" evidence="1">
    <location>
        <begin position="76"/>
        <end position="89"/>
    </location>
</feature>